<feature type="active site" evidence="4">
    <location>
        <position position="699"/>
    </location>
</feature>
<dbReference type="PRINTS" id="PR00105">
    <property type="entry name" value="C5METTRFRASE"/>
</dbReference>
<keyword evidence="3" id="KW-0418">Kinase</keyword>
<accession>A0ABN9RZM2</accession>
<feature type="compositionally biased region" description="Low complexity" evidence="5">
    <location>
        <begin position="48"/>
        <end position="74"/>
    </location>
</feature>
<gene>
    <name evidence="6" type="ORF">PCOR1329_LOCUS24120</name>
</gene>
<dbReference type="InterPro" id="IPR043129">
    <property type="entry name" value="ATPase_NBD"/>
</dbReference>
<organism evidence="6 7">
    <name type="scientific">Prorocentrum cordatum</name>
    <dbReference type="NCBI Taxonomy" id="2364126"/>
    <lineage>
        <taxon>Eukaryota</taxon>
        <taxon>Sar</taxon>
        <taxon>Alveolata</taxon>
        <taxon>Dinophyceae</taxon>
        <taxon>Prorocentrales</taxon>
        <taxon>Prorocentraceae</taxon>
        <taxon>Prorocentrum</taxon>
    </lineage>
</organism>
<comment type="similarity">
    <text evidence="4">Belongs to the class I-like SAM-binding methyltransferase superfamily. C5-methyltransferase family.</text>
</comment>
<name>A0ABN9RZM2_9DINO</name>
<feature type="region of interest" description="Disordered" evidence="5">
    <location>
        <begin position="179"/>
        <end position="239"/>
    </location>
</feature>
<dbReference type="InterPro" id="IPR029063">
    <property type="entry name" value="SAM-dependent_MTases_sf"/>
</dbReference>
<dbReference type="PANTHER" id="PTHR47363">
    <property type="entry name" value="GLUCOKINASE"/>
    <property type="match status" value="1"/>
</dbReference>
<keyword evidence="1 4" id="KW-0489">Methyltransferase</keyword>
<feature type="compositionally biased region" description="Acidic residues" evidence="5">
    <location>
        <begin position="1225"/>
        <end position="1241"/>
    </location>
</feature>
<feature type="region of interest" description="Disordered" evidence="5">
    <location>
        <begin position="281"/>
        <end position="309"/>
    </location>
</feature>
<keyword evidence="4" id="KW-0949">S-adenosyl-L-methionine</keyword>
<dbReference type="InterPro" id="IPR003836">
    <property type="entry name" value="Glucokinase"/>
</dbReference>
<evidence type="ECO:0000256" key="5">
    <source>
        <dbReference type="SAM" id="MobiDB-lite"/>
    </source>
</evidence>
<evidence type="ECO:0000313" key="7">
    <source>
        <dbReference type="Proteomes" id="UP001189429"/>
    </source>
</evidence>
<dbReference type="CDD" id="cd24008">
    <property type="entry name" value="ASKHA_NBD_GLK"/>
    <property type="match status" value="1"/>
</dbReference>
<feature type="region of interest" description="Disordered" evidence="5">
    <location>
        <begin position="1218"/>
        <end position="1325"/>
    </location>
</feature>
<feature type="region of interest" description="Disordered" evidence="5">
    <location>
        <begin position="130"/>
        <end position="151"/>
    </location>
</feature>
<dbReference type="EMBL" id="CAUYUJ010008258">
    <property type="protein sequence ID" value="CAK0823410.1"/>
    <property type="molecule type" value="Genomic_DNA"/>
</dbReference>
<feature type="compositionally biased region" description="Basic and acidic residues" evidence="5">
    <location>
        <begin position="76"/>
        <end position="92"/>
    </location>
</feature>
<reference evidence="6" key="1">
    <citation type="submission" date="2023-10" db="EMBL/GenBank/DDBJ databases">
        <authorList>
            <person name="Chen Y."/>
            <person name="Shah S."/>
            <person name="Dougan E. K."/>
            <person name="Thang M."/>
            <person name="Chan C."/>
        </authorList>
    </citation>
    <scope>NUCLEOTIDE SEQUENCE [LARGE SCALE GENOMIC DNA]</scope>
</reference>
<evidence type="ECO:0008006" key="8">
    <source>
        <dbReference type="Google" id="ProtNLM"/>
    </source>
</evidence>
<comment type="caution">
    <text evidence="6">The sequence shown here is derived from an EMBL/GenBank/DDBJ whole genome shotgun (WGS) entry which is preliminary data.</text>
</comment>
<dbReference type="SUPFAM" id="SSF53335">
    <property type="entry name" value="S-adenosyl-L-methionine-dependent methyltransferases"/>
    <property type="match status" value="1"/>
</dbReference>
<dbReference type="InterPro" id="IPR001525">
    <property type="entry name" value="C5_MeTfrase"/>
</dbReference>
<feature type="compositionally biased region" description="Low complexity" evidence="5">
    <location>
        <begin position="281"/>
        <end position="298"/>
    </location>
</feature>
<dbReference type="Proteomes" id="UP001189429">
    <property type="component" value="Unassembled WGS sequence"/>
</dbReference>
<dbReference type="Gene3D" id="3.40.50.150">
    <property type="entry name" value="Vaccinia Virus protein VP39"/>
    <property type="match status" value="1"/>
</dbReference>
<proteinExistence type="inferred from homology"/>
<evidence type="ECO:0000256" key="2">
    <source>
        <dbReference type="ARBA" id="ARBA00022679"/>
    </source>
</evidence>
<feature type="compositionally biased region" description="Low complexity" evidence="5">
    <location>
        <begin position="188"/>
        <end position="202"/>
    </location>
</feature>
<dbReference type="Pfam" id="PF00145">
    <property type="entry name" value="DNA_methylase"/>
    <property type="match status" value="1"/>
</dbReference>
<evidence type="ECO:0000256" key="1">
    <source>
        <dbReference type="ARBA" id="ARBA00022603"/>
    </source>
</evidence>
<evidence type="ECO:0000313" key="6">
    <source>
        <dbReference type="EMBL" id="CAK0823410.1"/>
    </source>
</evidence>
<feature type="compositionally biased region" description="Low complexity" evidence="5">
    <location>
        <begin position="28"/>
        <end position="39"/>
    </location>
</feature>
<keyword evidence="2 4" id="KW-0808">Transferase</keyword>
<feature type="compositionally biased region" description="Low complexity" evidence="5">
    <location>
        <begin position="131"/>
        <end position="148"/>
    </location>
</feature>
<feature type="compositionally biased region" description="Low complexity" evidence="5">
    <location>
        <begin position="1245"/>
        <end position="1269"/>
    </location>
</feature>
<dbReference type="Gene3D" id="3.40.367.20">
    <property type="match status" value="1"/>
</dbReference>
<dbReference type="Pfam" id="PF02685">
    <property type="entry name" value="Glucokinase"/>
    <property type="match status" value="1"/>
</dbReference>
<protein>
    <recommendedName>
        <fullName evidence="8">DNA (cytosine-5-)-methyltransferase</fullName>
    </recommendedName>
</protein>
<dbReference type="SUPFAM" id="SSF53067">
    <property type="entry name" value="Actin-like ATPase domain"/>
    <property type="match status" value="1"/>
</dbReference>
<keyword evidence="7" id="KW-1185">Reference proteome</keyword>
<evidence type="ECO:0000256" key="4">
    <source>
        <dbReference type="PROSITE-ProRule" id="PRU01016"/>
    </source>
</evidence>
<sequence>MERYLVPSAADSVVDRGRGRPRGKARARGSGVAGAQAKGGSRGRGRAAAKLLVPPSSPPASGGSSPSLSSHSASQCDKEAASAADERRRESELAALAPSAATDNEIVMAGGATCGAGQVVVAPALEVSATASPVGSSAEGESGSLSPPLTVVTDIAPSSSGAVPKQVFDIDMAPSGVGIVAAGPPDGQPQIAASAQTASSGATVEPRTAASTQPASAGAIGVADEPPQNQPRAAAHDQPASAGAIVAVGLPEIQPWAAAPAAREEHPPASADASVGIPDMQSQATAAPAAPAGPSQLADASGGRVASPAEKRRKIELAVAGGDNDALSLSDLSDEVSASTRAQLGCPRGIQVSVSDVPQGSSPTEMADLQSHLRIMVDRLDPELRMKICNGLEKCEAIMGELTIGTVCSGTDVGHRHTREYSESLSSGGESRSDSRSDGCCSIRMSHSACEAVVPERLGASRCVPDQGHAMGAGVVSGKGSGTADNGGIGNDSMMMRDLGQTIGAGVVTGKGSGMANNSGSGNESMMMCDQGQTIGAGAVTGKAGMANIGGSGNDSMMMCGNGSPMMHNAMGLAKMMGSGDWVLIPRMMPGGDQVVGGCGGFGMGVNGLGLPKIWSGLLSCKAVSAIASDMFHTNITFRHVFACELVKWKRDFIMQHHQPEAMYADLEELITVDLPKNVLTGEGKAVERVHIFVTGFECDSIASYNKKRGSYIGTCIQAAKGKTGKTGAMTLKLIAKLLPWIVILENVKNLLNGLEGKTQKDIHNILDILQDLGYIVRIKLLCPATFGVPMYRARAYIIAFRVAGDGGAPLPSSFPWVTDFGLVLDNLHMPMAPLSDFLLPDDHPSIAKWHSDIGKDEKTDGEPGKYRYEVDHMEERAFLHHLDAANVEGETAVDLNNSMDYVLGAKPDVIFVLASTSRPWLRLRTRCITGEECLHLQGFDYREQILNDGKISFDNPKCFDLAGNMFNGYVVAGLMLSVTSQVDWELLRDIWRAQQERSNWGEDPCSAGVRIKWERGDGRGSACWYCYRTWLAFADEFEGGADADKTEFASALATDMDKLSKFQGHLNKFYKRIASGNKTGIDRRDRIAKKELTSAKTATVEAEAPPDDCLPLAEYASLHGDPNAPENKKRGHYVVELGGGLLAVGMPVVRQKGEPWKIRRKFANTLARVDTLEDGNSEGLADDDQADKRYEAGVQAMQSEYAQATSGMSLADLMKEMSDKAQAEEDNNEDAVDEIAEGSDQEPSSRPATASDAAPAAASAAAVESPMPKAGQEAPGTPSAGESPGHGPEWSATVSPGHLGPPGKPPAAFPKDEAAKVSLGRGRKPKTAADYLDTIKDMWETGDEGCQMFGPQRENSVRSVRRYVDKSKVEHLQAKDDTARLHKSIQTKSLQLMEHGIAMYSAWSSRRTLQQGIASFNSAWVKLTTFATSDPRVAFESSFLLQLRLKVLAYDVFNSEVVLKDHLTPRALRSFLGKHWPIDGIERSIVNLALVTALESSGPSGEVLDILCRVTSRFQVDDSDSPPEDKIDQVLVKELVQLKALLECNNVAAIEEALTHVPDSRKSASKSNHLLGLLVRYPNHGGVVLSNAKSSLDHVSAVMERAREIASHTFALNAKLSAAKENLAEGQELALSVIVDLLGHWVERDHAALGGFMQTLSPGDKSELEGHSQNIFDEAMSASHEGYILMFRGVARIWATDFALIEGGACRERLQSLVDSKHCETMRDVAARFVSMEWTANRLESALESLIDGSSSDNPKHCSMSGFLCWYNAVPVMIQVIDGAMDSLTLEAGANVMSLGDTFGHLAQLDGAESIDWMPVQKWWESSGIPTKVSETINKDRAALCALMDDARLAASRAFDLMIPEIVEPERLEIDVSKFDVGDAVEKLRKLDGFHAAAIVSNDVLLRIARSAAATVAFERARLGMSAADIVSELTAVKEVASGAQHARSQVLTVPEETLATVPEQGAQLNFLAEKAELAFKQASIRFCAEFAAESALPDLTKKLIDFTPPSTTVESAKILATGRYQDQVLRNPHRESMLAMCNQVSAVITNVETLAKMGYAFNDAVVSNAKNAKALAKRATGVRFAVKQLVKATADGLSGAALAGVFADLEDIGGCQLQVLAVAGIVTGNQCRFTNLDWTVDGNELAQNLGIERVEVINDFVAQGYGTLTLGDEDLVELSPGIKPRAGAPIACIGAGTGLGQCFLTADPNGQYQCYPSEGGHQEFAPRGRGNCEEQMDMLRYLKIKLSGDGGGFLLLLSRSKVEAKPLCPRWGVRRMHRRVNLAHATSTVPAHSRIIPTRV</sequence>
<dbReference type="PANTHER" id="PTHR47363:SF1">
    <property type="entry name" value="GLUCOKINASE"/>
    <property type="match status" value="1"/>
</dbReference>
<evidence type="ECO:0000256" key="3">
    <source>
        <dbReference type="ARBA" id="ARBA00022777"/>
    </source>
</evidence>
<feature type="region of interest" description="Disordered" evidence="5">
    <location>
        <begin position="419"/>
        <end position="438"/>
    </location>
</feature>
<feature type="region of interest" description="Disordered" evidence="5">
    <location>
        <begin position="1"/>
        <end position="102"/>
    </location>
</feature>
<dbReference type="PROSITE" id="PS51679">
    <property type="entry name" value="SAM_MT_C5"/>
    <property type="match status" value="1"/>
</dbReference>